<dbReference type="PANTHER" id="PTHR11017">
    <property type="entry name" value="LEUCINE-RICH REPEAT-CONTAINING PROTEIN"/>
    <property type="match status" value="1"/>
</dbReference>
<dbReference type="SMART" id="SM00369">
    <property type="entry name" value="LRR_TYP"/>
    <property type="match status" value="6"/>
</dbReference>
<dbReference type="InterPro" id="IPR042197">
    <property type="entry name" value="Apaf_helical"/>
</dbReference>
<evidence type="ECO:0000256" key="3">
    <source>
        <dbReference type="ARBA" id="ARBA00022737"/>
    </source>
</evidence>
<comment type="caution">
    <text evidence="8">The sequence shown here is derived from an EMBL/GenBank/DDBJ whole genome shotgun (WGS) entry which is preliminary data.</text>
</comment>
<name>A0AAE0A393_9ROSI</name>
<keyword evidence="3" id="KW-0677">Repeat</keyword>
<dbReference type="GO" id="GO:0061809">
    <property type="term" value="F:NAD+ nucleosidase activity, cyclic ADP-ribose generating"/>
    <property type="evidence" value="ECO:0007669"/>
    <property type="project" value="UniProtKB-EC"/>
</dbReference>
<feature type="domain" description="TIR" evidence="7">
    <location>
        <begin position="20"/>
        <end position="186"/>
    </location>
</feature>
<dbReference type="Pfam" id="PF07725">
    <property type="entry name" value="LRR_3"/>
    <property type="match status" value="1"/>
</dbReference>
<evidence type="ECO:0000259" key="7">
    <source>
        <dbReference type="PROSITE" id="PS50104"/>
    </source>
</evidence>
<evidence type="ECO:0000256" key="2">
    <source>
        <dbReference type="ARBA" id="ARBA00022614"/>
    </source>
</evidence>
<dbReference type="Gene3D" id="1.10.8.430">
    <property type="entry name" value="Helical domain of apoptotic protease-activating factors"/>
    <property type="match status" value="1"/>
</dbReference>
<dbReference type="InterPro" id="IPR045344">
    <property type="entry name" value="C-JID"/>
</dbReference>
<dbReference type="GO" id="GO:0007165">
    <property type="term" value="P:signal transduction"/>
    <property type="evidence" value="ECO:0007669"/>
    <property type="project" value="InterPro"/>
</dbReference>
<keyword evidence="9" id="KW-1185">Reference proteome</keyword>
<dbReference type="InterPro" id="IPR000157">
    <property type="entry name" value="TIR_dom"/>
</dbReference>
<organism evidence="8 9">
    <name type="scientific">Dipteronia sinensis</name>
    <dbReference type="NCBI Taxonomy" id="43782"/>
    <lineage>
        <taxon>Eukaryota</taxon>
        <taxon>Viridiplantae</taxon>
        <taxon>Streptophyta</taxon>
        <taxon>Embryophyta</taxon>
        <taxon>Tracheophyta</taxon>
        <taxon>Spermatophyta</taxon>
        <taxon>Magnoliopsida</taxon>
        <taxon>eudicotyledons</taxon>
        <taxon>Gunneridae</taxon>
        <taxon>Pentapetalae</taxon>
        <taxon>rosids</taxon>
        <taxon>malvids</taxon>
        <taxon>Sapindales</taxon>
        <taxon>Sapindaceae</taxon>
        <taxon>Hippocastanoideae</taxon>
        <taxon>Acereae</taxon>
        <taxon>Dipteronia</taxon>
    </lineage>
</organism>
<dbReference type="InterPro" id="IPR002182">
    <property type="entry name" value="NB-ARC"/>
</dbReference>
<dbReference type="SUPFAM" id="SSF52200">
    <property type="entry name" value="Toll/Interleukin receptor TIR domain"/>
    <property type="match status" value="1"/>
</dbReference>
<dbReference type="PANTHER" id="PTHR11017:SF570">
    <property type="entry name" value="DISEASE RESISTANCE PROTEIN (TIR-NBS CLASS)-RELATED"/>
    <property type="match status" value="1"/>
</dbReference>
<gene>
    <name evidence="8" type="ORF">Dsin_023233</name>
</gene>
<dbReference type="SUPFAM" id="SSF52540">
    <property type="entry name" value="P-loop containing nucleoside triphosphate hydrolases"/>
    <property type="match status" value="1"/>
</dbReference>
<dbReference type="Gene3D" id="3.80.10.10">
    <property type="entry name" value="Ribonuclease Inhibitor"/>
    <property type="match status" value="2"/>
</dbReference>
<dbReference type="Proteomes" id="UP001281410">
    <property type="component" value="Unassembled WGS sequence"/>
</dbReference>
<protein>
    <recommendedName>
        <fullName evidence="1">ADP-ribosyl cyclase/cyclic ADP-ribose hydrolase</fullName>
        <ecNumber evidence="1">3.2.2.6</ecNumber>
    </recommendedName>
</protein>
<dbReference type="PROSITE" id="PS51450">
    <property type="entry name" value="LRR"/>
    <property type="match status" value="1"/>
</dbReference>
<dbReference type="PRINTS" id="PR00364">
    <property type="entry name" value="DISEASERSIST"/>
</dbReference>
<dbReference type="Pfam" id="PF20160">
    <property type="entry name" value="C-JID"/>
    <property type="match status" value="1"/>
</dbReference>
<dbReference type="Pfam" id="PF00931">
    <property type="entry name" value="NB-ARC"/>
    <property type="match status" value="1"/>
</dbReference>
<dbReference type="InterPro" id="IPR032675">
    <property type="entry name" value="LRR_dom_sf"/>
</dbReference>
<evidence type="ECO:0000256" key="5">
    <source>
        <dbReference type="ARBA" id="ARBA00023027"/>
    </source>
</evidence>
<evidence type="ECO:0000313" key="9">
    <source>
        <dbReference type="Proteomes" id="UP001281410"/>
    </source>
</evidence>
<proteinExistence type="predicted"/>
<dbReference type="InterPro" id="IPR011713">
    <property type="entry name" value="Leu-rich_rpt_3"/>
</dbReference>
<dbReference type="FunFam" id="3.80.10.10:FF:000386">
    <property type="entry name" value="Disease resistance protein RPS4"/>
    <property type="match status" value="1"/>
</dbReference>
<accession>A0AAE0A393</accession>
<dbReference type="InterPro" id="IPR001611">
    <property type="entry name" value="Leu-rich_rpt"/>
</dbReference>
<keyword evidence="5" id="KW-0520">NAD</keyword>
<dbReference type="InterPro" id="IPR044974">
    <property type="entry name" value="Disease_R_plants"/>
</dbReference>
<evidence type="ECO:0000256" key="4">
    <source>
        <dbReference type="ARBA" id="ARBA00022801"/>
    </source>
</evidence>
<dbReference type="Pfam" id="PF01582">
    <property type="entry name" value="TIR"/>
    <property type="match status" value="1"/>
</dbReference>
<sequence>MALSLIPSSSSSSSSNTSQVKHDVFLSFRGEDTRYNFTSHLYKALCNKQIRTYIDYNLNRGDEISPSLLKAIEESKISIIIFSKDYASSRWCLQELVTILECKKRYGQIVIPVFYNVYPSDVRNQTGTFGDAFIKHEERFKESLVQVQRWKDVLNEAANLSGWHSSIIKPESVLIDDIVKHILKRLNDMSSSDDWDLVGIDSRIDQIVSLFGEGGVRRVGIWGIGGIGKTTLAEAIFNKISREFEGSYFTPSIREESEQSGGLYRLRRELFSALLGDGNVNVSTPIFGHTFTRDRLRLKKLFIVFDDVTSYQQIQSLIGSLDYLSSNSRIIITTRDEQVLKNCRVSSIYEVDPLIYCDALELFCRYAFTQSHPTVEYTELSKRVLLYAGGLPLALKILGCFLLDKSEEVWESAISKLEKIPHIDIHKVLKISYDGLDDEVQKIFLDIACFFIGSEMGPTKVFLDACGFYTENGISILIDKNLISLSNNVIKMHDLLQAMGREIVRQQSIENPGKRSRLWYHEDVYGILTKNMGTGTVEGISLDMSNIRDIHLNQHAFSNMHKLRFLKFYRSSYEENNKKVHGFQTLEFDFVELRYLNWYKCPLKSLPSRFHLKNLVTLEMHNSNIEQLWNGVQHLGRLKEVDLSFSEHLTSCADVSSFPNLEKLILRGCTNLREIPSSIQYLSKLNFLNLTYCNRLASLPDCNGLTSLRKLVLSYCSNLKILSEMPCNIEELRLTGTSIEKLPSSIENLSKLVILDLNNCYRLKSLPSSICEWKSLECLNLSDCSKLDKLPDDVGTLKSLKRLQVERTGIREVPSSIVHLSNLYELSFRRCKDLLLPPLLGLDNLGELDLTDCGLTKIPDSVGCLSSLKILNLRGNMLKSIPDSVGCLSSLKILNLGRNILESIPTSILNLSNLQSLDISFCKRPLFVHPVEVISITERKSLQEILQEVAVLIGPRYFRCTNCLKLDPNILKDINFEDAPSAASICYPGSEIPEWFSFQSLGSLVEVRLPLDWLKNNFVGFTLCAVAAFPKLSLSEPRYSHQVSLVEPTMPQFSSRSTVEEEDESIEECFAQIYGDQWKIIFENECEVKVICEDREGMEWKIDPQTGQSRKYKEYNILLEVFDEINYEELHLMKSIQERLDIEVCCIDWRQLFPRASVKHLEFWHYDHRALLLDITGIPDSANGMGEENEVGFTLRRAGQRKMSFAIWWPTIGFMLLILGEATNCIQDRSWDRIINIELQFDNLLACEVSDWKQQTHVDWLKEGDRNTRFFHLKASERKAHNHINGLYDTNGNWQFGRSEVTRVIVQYFSNLFCSNQPSDDQMYQVISDVHPRLID</sequence>
<dbReference type="EC" id="3.2.2.6" evidence="1"/>
<dbReference type="InterPro" id="IPR003591">
    <property type="entry name" value="Leu-rich_rpt_typical-subtyp"/>
</dbReference>
<evidence type="ECO:0000313" key="8">
    <source>
        <dbReference type="EMBL" id="KAK3199818.1"/>
    </source>
</evidence>
<dbReference type="SMART" id="SM00364">
    <property type="entry name" value="LRR_BAC"/>
    <property type="match status" value="3"/>
</dbReference>
<evidence type="ECO:0000256" key="6">
    <source>
        <dbReference type="ARBA" id="ARBA00047304"/>
    </source>
</evidence>
<dbReference type="InterPro" id="IPR027417">
    <property type="entry name" value="P-loop_NTPase"/>
</dbReference>
<dbReference type="GO" id="GO:0043531">
    <property type="term" value="F:ADP binding"/>
    <property type="evidence" value="ECO:0007669"/>
    <property type="project" value="InterPro"/>
</dbReference>
<comment type="catalytic activity">
    <reaction evidence="6">
        <text>NAD(+) + H2O = ADP-D-ribose + nicotinamide + H(+)</text>
        <dbReference type="Rhea" id="RHEA:16301"/>
        <dbReference type="ChEBI" id="CHEBI:15377"/>
        <dbReference type="ChEBI" id="CHEBI:15378"/>
        <dbReference type="ChEBI" id="CHEBI:17154"/>
        <dbReference type="ChEBI" id="CHEBI:57540"/>
        <dbReference type="ChEBI" id="CHEBI:57967"/>
        <dbReference type="EC" id="3.2.2.6"/>
    </reaction>
    <physiologicalReaction direction="left-to-right" evidence="6">
        <dbReference type="Rhea" id="RHEA:16302"/>
    </physiologicalReaction>
</comment>
<dbReference type="InterPro" id="IPR058192">
    <property type="entry name" value="WHD_ROQ1-like"/>
</dbReference>
<dbReference type="SMART" id="SM00255">
    <property type="entry name" value="TIR"/>
    <property type="match status" value="1"/>
</dbReference>
<dbReference type="FunFam" id="3.40.50.10140:FF:000007">
    <property type="entry name" value="Disease resistance protein (TIR-NBS-LRR class)"/>
    <property type="match status" value="1"/>
</dbReference>
<dbReference type="PROSITE" id="PS50104">
    <property type="entry name" value="TIR"/>
    <property type="match status" value="1"/>
</dbReference>
<dbReference type="Pfam" id="PF23282">
    <property type="entry name" value="WHD_ROQ1"/>
    <property type="match status" value="1"/>
</dbReference>
<dbReference type="SUPFAM" id="SSF52058">
    <property type="entry name" value="L domain-like"/>
    <property type="match status" value="2"/>
</dbReference>
<dbReference type="EMBL" id="JANJYJ010000007">
    <property type="protein sequence ID" value="KAK3199818.1"/>
    <property type="molecule type" value="Genomic_DNA"/>
</dbReference>
<dbReference type="Gene3D" id="3.40.50.300">
    <property type="entry name" value="P-loop containing nucleotide triphosphate hydrolases"/>
    <property type="match status" value="1"/>
</dbReference>
<dbReference type="Pfam" id="PF13855">
    <property type="entry name" value="LRR_8"/>
    <property type="match status" value="1"/>
</dbReference>
<reference evidence="8" key="1">
    <citation type="journal article" date="2023" name="Plant J.">
        <title>Genome sequences and population genomics provide insights into the demographic history, inbreeding, and mutation load of two 'living fossil' tree species of Dipteronia.</title>
        <authorList>
            <person name="Feng Y."/>
            <person name="Comes H.P."/>
            <person name="Chen J."/>
            <person name="Zhu S."/>
            <person name="Lu R."/>
            <person name="Zhang X."/>
            <person name="Li P."/>
            <person name="Qiu J."/>
            <person name="Olsen K.M."/>
            <person name="Qiu Y."/>
        </authorList>
    </citation>
    <scope>NUCLEOTIDE SEQUENCE</scope>
    <source>
        <strain evidence="8">NBL</strain>
    </source>
</reference>
<keyword evidence="4" id="KW-0378">Hydrolase</keyword>
<evidence type="ECO:0000256" key="1">
    <source>
        <dbReference type="ARBA" id="ARBA00011982"/>
    </source>
</evidence>
<dbReference type="InterPro" id="IPR035897">
    <property type="entry name" value="Toll_tir_struct_dom_sf"/>
</dbReference>
<keyword evidence="2" id="KW-0433">Leucine-rich repeat</keyword>
<dbReference type="Gene3D" id="3.40.50.10140">
    <property type="entry name" value="Toll/interleukin-1 receptor homology (TIR) domain"/>
    <property type="match status" value="1"/>
</dbReference>
<dbReference type="GO" id="GO:0006952">
    <property type="term" value="P:defense response"/>
    <property type="evidence" value="ECO:0007669"/>
    <property type="project" value="InterPro"/>
</dbReference>